<feature type="region of interest" description="Disordered" evidence="2">
    <location>
        <begin position="76"/>
        <end position="104"/>
    </location>
</feature>
<name>A0A1D9QMF7_SCLS1</name>
<protein>
    <submittedName>
        <fullName evidence="3">Uncharacterized protein</fullName>
    </submittedName>
</protein>
<reference evidence="4" key="1">
    <citation type="journal article" date="2017" name="Genome Biol. Evol.">
        <title>The complete genome sequence of the phytopathogenic fungus Sclerotinia sclerotiorum reveals insights into the genome architecture of broad host range pathogens.</title>
        <authorList>
            <person name="Derbyshire M."/>
            <person name="Denton-Giles M."/>
            <person name="Hegedus D."/>
            <person name="Seifbarghy S."/>
            <person name="Rollins J."/>
            <person name="van Kan J."/>
            <person name="Seidl M.F."/>
            <person name="Faino L."/>
            <person name="Mbengue M."/>
            <person name="Navaud O."/>
            <person name="Raffaele S."/>
            <person name="Hammond-Kosack K."/>
            <person name="Heard S."/>
            <person name="Oliver R."/>
        </authorList>
    </citation>
    <scope>NUCLEOTIDE SEQUENCE [LARGE SCALE GENOMIC DNA]</scope>
    <source>
        <strain evidence="4">ATCC 18683 / 1980 / Ss-1</strain>
    </source>
</reference>
<sequence>MFRTIDGIATGSNTEDRVKKLEALVTELKKIVQDQQNRIEELEKANVQKTVDDLQKRMEDLEKWPGTGEEAILKIFQDASQDAPQAESQAGPSTEGKAETSTDD</sequence>
<dbReference type="Proteomes" id="UP000177798">
    <property type="component" value="Chromosome 16"/>
</dbReference>
<evidence type="ECO:0000313" key="4">
    <source>
        <dbReference type="Proteomes" id="UP000177798"/>
    </source>
</evidence>
<proteinExistence type="predicted"/>
<dbReference type="VEuPathDB" id="FungiDB:sscle_16g109080"/>
<accession>A0A1D9QMF7</accession>
<feature type="compositionally biased region" description="Polar residues" evidence="2">
    <location>
        <begin position="78"/>
        <end position="92"/>
    </location>
</feature>
<evidence type="ECO:0000256" key="1">
    <source>
        <dbReference type="SAM" id="Coils"/>
    </source>
</evidence>
<gene>
    <name evidence="3" type="ORF">sscle_16g109080</name>
</gene>
<dbReference type="OrthoDB" id="3519677at2759"/>
<feature type="coiled-coil region" evidence="1">
    <location>
        <begin position="18"/>
        <end position="64"/>
    </location>
</feature>
<dbReference type="EMBL" id="CP017829">
    <property type="protein sequence ID" value="APA16138.1"/>
    <property type="molecule type" value="Genomic_DNA"/>
</dbReference>
<evidence type="ECO:0000313" key="3">
    <source>
        <dbReference type="EMBL" id="APA16138.1"/>
    </source>
</evidence>
<dbReference type="AlphaFoldDB" id="A0A1D9QMF7"/>
<organism evidence="3 4">
    <name type="scientific">Sclerotinia sclerotiorum (strain ATCC 18683 / 1980 / Ss-1)</name>
    <name type="common">White mold</name>
    <name type="synonym">Whetzelinia sclerotiorum</name>
    <dbReference type="NCBI Taxonomy" id="665079"/>
    <lineage>
        <taxon>Eukaryota</taxon>
        <taxon>Fungi</taxon>
        <taxon>Dikarya</taxon>
        <taxon>Ascomycota</taxon>
        <taxon>Pezizomycotina</taxon>
        <taxon>Leotiomycetes</taxon>
        <taxon>Helotiales</taxon>
        <taxon>Sclerotiniaceae</taxon>
        <taxon>Sclerotinia</taxon>
    </lineage>
</organism>
<evidence type="ECO:0000256" key="2">
    <source>
        <dbReference type="SAM" id="MobiDB-lite"/>
    </source>
</evidence>
<keyword evidence="1" id="KW-0175">Coiled coil</keyword>